<dbReference type="Proteomes" id="UP000245383">
    <property type="component" value="Unassembled WGS sequence"/>
</dbReference>
<organism evidence="1 2">
    <name type="scientific">Smittium simulii</name>
    <dbReference type="NCBI Taxonomy" id="133385"/>
    <lineage>
        <taxon>Eukaryota</taxon>
        <taxon>Fungi</taxon>
        <taxon>Fungi incertae sedis</taxon>
        <taxon>Zoopagomycota</taxon>
        <taxon>Kickxellomycotina</taxon>
        <taxon>Harpellomycetes</taxon>
        <taxon>Harpellales</taxon>
        <taxon>Legeriomycetaceae</taxon>
        <taxon>Smittium</taxon>
    </lineage>
</organism>
<dbReference type="AlphaFoldDB" id="A0A2T9Y2D5"/>
<gene>
    <name evidence="1" type="ORF">BB561_006689</name>
</gene>
<evidence type="ECO:0000313" key="2">
    <source>
        <dbReference type="Proteomes" id="UP000245383"/>
    </source>
</evidence>
<name>A0A2T9Y2D5_9FUNG</name>
<evidence type="ECO:0000313" key="1">
    <source>
        <dbReference type="EMBL" id="PVU86505.1"/>
    </source>
</evidence>
<sequence length="101" mass="11541">MTHNEIKTNIITPFYSEKYSECQDKNIFEGKNKNILNNKTLNPVKMTSVSLSIKNNNQNQAKYQTQNIANIFEKDQDVIMGDDVATEPSITGNDTNDRLKK</sequence>
<accession>A0A2T9Y2D5</accession>
<reference evidence="1 2" key="1">
    <citation type="journal article" date="2018" name="MBio">
        <title>Comparative Genomics Reveals the Core Gene Toolbox for the Fungus-Insect Symbiosis.</title>
        <authorList>
            <person name="Wang Y."/>
            <person name="Stata M."/>
            <person name="Wang W."/>
            <person name="Stajich J.E."/>
            <person name="White M.M."/>
            <person name="Moncalvo J.M."/>
        </authorList>
    </citation>
    <scope>NUCLEOTIDE SEQUENCE [LARGE SCALE GENOMIC DNA]</scope>
    <source>
        <strain evidence="1 2">SWE-8-4</strain>
    </source>
</reference>
<keyword evidence="2" id="KW-1185">Reference proteome</keyword>
<protein>
    <submittedName>
        <fullName evidence="1">Uncharacterized protein</fullName>
    </submittedName>
</protein>
<comment type="caution">
    <text evidence="1">The sequence shown here is derived from an EMBL/GenBank/DDBJ whole genome shotgun (WGS) entry which is preliminary data.</text>
</comment>
<dbReference type="EMBL" id="MBFR01000661">
    <property type="protein sequence ID" value="PVU86505.1"/>
    <property type="molecule type" value="Genomic_DNA"/>
</dbReference>
<proteinExistence type="predicted"/>